<dbReference type="SUPFAM" id="SSF46785">
    <property type="entry name" value="Winged helix' DNA-binding domain"/>
    <property type="match status" value="1"/>
</dbReference>
<dbReference type="InterPro" id="IPR012318">
    <property type="entry name" value="HTH_CRP"/>
</dbReference>
<dbReference type="InterPro" id="IPR014710">
    <property type="entry name" value="RmlC-like_jellyroll"/>
</dbReference>
<dbReference type="GO" id="GO:0003700">
    <property type="term" value="F:DNA-binding transcription factor activity"/>
    <property type="evidence" value="ECO:0007669"/>
    <property type="project" value="TreeGrafter"/>
</dbReference>
<evidence type="ECO:0000259" key="5">
    <source>
        <dbReference type="PROSITE" id="PS51063"/>
    </source>
</evidence>
<dbReference type="EMBL" id="CCAZ020000001">
    <property type="protein sequence ID" value="CEG09121.1"/>
    <property type="molecule type" value="Genomic_DNA"/>
</dbReference>
<keyword evidence="7" id="KW-1185">Reference proteome</keyword>
<dbReference type="PANTHER" id="PTHR24567">
    <property type="entry name" value="CRP FAMILY TRANSCRIPTIONAL REGULATORY PROTEIN"/>
    <property type="match status" value="1"/>
</dbReference>
<dbReference type="PROSITE" id="PS51063">
    <property type="entry name" value="HTH_CRP_2"/>
    <property type="match status" value="1"/>
</dbReference>
<dbReference type="InterPro" id="IPR000595">
    <property type="entry name" value="cNMP-bd_dom"/>
</dbReference>
<keyword evidence="1" id="KW-0805">Transcription regulation</keyword>
<dbReference type="STRING" id="1035.BN961_02542"/>
<feature type="domain" description="HTH crp-type" evidence="5">
    <location>
        <begin position="146"/>
        <end position="219"/>
    </location>
</feature>
<sequence length="236" mass="26140">MREYALRLGIDLGSSLSSAETRLIASAGTERYVDSETIILRQDDPADCIHYLLSGTVKTFQTHASGQESVLRIHLPGSIIGLSCLTSRGVWDATSITLKPSHLLKLTKASFLRLLEDNPSLGIKLLRLVVDRLSDLHFRIGELQTQTVEQRLAYALLSLSRNDPNKPASQERAGIFLTHEELAQMINTRRQTVTSTLRRFAEMGLIKRSARSIDVISPTGLAKLFEADEHIASMAC</sequence>
<dbReference type="InterPro" id="IPR018490">
    <property type="entry name" value="cNMP-bd_dom_sf"/>
</dbReference>
<reference evidence="6 7" key="1">
    <citation type="journal article" date="2014" name="Genome Announc.">
        <title>Genome Sequence of Afipia felis Strain 76713, Isolated in Hospital Water Using an Amoeba Co-Culture Procedure.</title>
        <authorList>
            <person name="Benamar S."/>
            <person name="La Scola B."/>
            <person name="Croce O."/>
        </authorList>
    </citation>
    <scope>NUCLEOTIDE SEQUENCE [LARGE SCALE GENOMIC DNA]</scope>
    <source>
        <strain evidence="6 7">76713</strain>
    </source>
</reference>
<protein>
    <submittedName>
        <fullName evidence="6">Anaerobic regulatory protein</fullName>
    </submittedName>
</protein>
<evidence type="ECO:0000313" key="7">
    <source>
        <dbReference type="Proteomes" id="UP000035762"/>
    </source>
</evidence>
<dbReference type="SMART" id="SM00100">
    <property type="entry name" value="cNMP"/>
    <property type="match status" value="1"/>
</dbReference>
<dbReference type="PANTHER" id="PTHR24567:SF74">
    <property type="entry name" value="HTH-TYPE TRANSCRIPTIONAL REGULATOR ARCR"/>
    <property type="match status" value="1"/>
</dbReference>
<gene>
    <name evidence="6" type="primary">anr</name>
    <name evidence="6" type="ORF">BN961_02542</name>
</gene>
<organism evidence="6 7">
    <name type="scientific">Afipia felis</name>
    <name type="common">Cat scratch disease bacillus</name>
    <dbReference type="NCBI Taxonomy" id="1035"/>
    <lineage>
        <taxon>Bacteria</taxon>
        <taxon>Pseudomonadati</taxon>
        <taxon>Pseudomonadota</taxon>
        <taxon>Alphaproteobacteria</taxon>
        <taxon>Hyphomicrobiales</taxon>
        <taxon>Nitrobacteraceae</taxon>
        <taxon>Afipia</taxon>
    </lineage>
</organism>
<keyword evidence="2" id="KW-0238">DNA-binding</keyword>
<evidence type="ECO:0000256" key="2">
    <source>
        <dbReference type="ARBA" id="ARBA00023125"/>
    </source>
</evidence>
<dbReference type="SUPFAM" id="SSF51206">
    <property type="entry name" value="cAMP-binding domain-like"/>
    <property type="match status" value="1"/>
</dbReference>
<dbReference type="SMART" id="SM00419">
    <property type="entry name" value="HTH_CRP"/>
    <property type="match status" value="1"/>
</dbReference>
<dbReference type="Pfam" id="PF13545">
    <property type="entry name" value="HTH_Crp_2"/>
    <property type="match status" value="1"/>
</dbReference>
<dbReference type="RefSeq" id="WP_048756776.1">
    <property type="nucleotide sequence ID" value="NZ_CCAZ020000001.1"/>
</dbReference>
<accession>A0A090MP07</accession>
<dbReference type="PROSITE" id="PS50042">
    <property type="entry name" value="CNMP_BINDING_3"/>
    <property type="match status" value="1"/>
</dbReference>
<keyword evidence="3" id="KW-0804">Transcription</keyword>
<dbReference type="Pfam" id="PF00027">
    <property type="entry name" value="cNMP_binding"/>
    <property type="match status" value="1"/>
</dbReference>
<name>A0A090MP07_AFIFE</name>
<dbReference type="GO" id="GO:0003677">
    <property type="term" value="F:DNA binding"/>
    <property type="evidence" value="ECO:0007669"/>
    <property type="project" value="UniProtKB-KW"/>
</dbReference>
<comment type="caution">
    <text evidence="6">The sequence shown here is derived from an EMBL/GenBank/DDBJ whole genome shotgun (WGS) entry which is preliminary data.</text>
</comment>
<proteinExistence type="predicted"/>
<dbReference type="Gene3D" id="2.60.120.10">
    <property type="entry name" value="Jelly Rolls"/>
    <property type="match status" value="1"/>
</dbReference>
<dbReference type="AlphaFoldDB" id="A0A090MP07"/>
<dbReference type="GO" id="GO:0005829">
    <property type="term" value="C:cytosol"/>
    <property type="evidence" value="ECO:0007669"/>
    <property type="project" value="TreeGrafter"/>
</dbReference>
<evidence type="ECO:0000313" key="6">
    <source>
        <dbReference type="EMBL" id="CEG09121.1"/>
    </source>
</evidence>
<dbReference type="InterPro" id="IPR036390">
    <property type="entry name" value="WH_DNA-bd_sf"/>
</dbReference>
<dbReference type="CDD" id="cd00038">
    <property type="entry name" value="CAP_ED"/>
    <property type="match status" value="1"/>
</dbReference>
<dbReference type="Proteomes" id="UP000035762">
    <property type="component" value="Unassembled WGS sequence"/>
</dbReference>
<feature type="domain" description="Cyclic nucleotide-binding" evidence="4">
    <location>
        <begin position="12"/>
        <end position="132"/>
    </location>
</feature>
<dbReference type="OrthoDB" id="3525895at2"/>
<evidence type="ECO:0000259" key="4">
    <source>
        <dbReference type="PROSITE" id="PS50042"/>
    </source>
</evidence>
<evidence type="ECO:0000256" key="3">
    <source>
        <dbReference type="ARBA" id="ARBA00023163"/>
    </source>
</evidence>
<dbReference type="InterPro" id="IPR050397">
    <property type="entry name" value="Env_Response_Regulators"/>
</dbReference>
<evidence type="ECO:0000256" key="1">
    <source>
        <dbReference type="ARBA" id="ARBA00023015"/>
    </source>
</evidence>